<sequence length="56" mass="6870">MLLFIFYFKLIHQCSQLLKLRFNYKTSLVFILKIRLVFILCCFRLTKKLITLEILK</sequence>
<gene>
    <name evidence="1" type="ORF">A1OE_14</name>
</gene>
<dbReference type="AlphaFoldDB" id="K7YNN1"/>
<evidence type="ECO:0000313" key="1">
    <source>
        <dbReference type="EMBL" id="AFX98229.1"/>
    </source>
</evidence>
<evidence type="ECO:0000313" key="2">
    <source>
        <dbReference type="Proteomes" id="UP000010077"/>
    </source>
</evidence>
<name>K7YNN1_9PROT</name>
<accession>K7YNN1</accession>
<dbReference type="Proteomes" id="UP000010077">
    <property type="component" value="Chromosome"/>
</dbReference>
<protein>
    <submittedName>
        <fullName evidence="1">Uncharacterized protein</fullName>
    </submittedName>
</protein>
<reference evidence="1 2" key="1">
    <citation type="journal article" date="2012" name="Proc. Natl. Acad. Sci. U.S.A.">
        <title>Genome streamlining and chemical defense in a coral reef symbiosis.</title>
        <authorList>
            <person name="Kwan J.C."/>
            <person name="Donia M.S."/>
            <person name="Han A.W."/>
            <person name="Hirose E."/>
            <person name="Haygood M.G."/>
            <person name="Schmidt E.W."/>
        </authorList>
    </citation>
    <scope>NUCLEOTIDE SEQUENCE [LARGE SCALE GENOMIC DNA]</scope>
    <source>
        <strain evidence="1 2">L2</strain>
    </source>
</reference>
<keyword evidence="2" id="KW-1185">Reference proteome</keyword>
<dbReference type="STRING" id="1193729.A1OE_14"/>
<dbReference type="HOGENOM" id="CLU_3005539_0_0_5"/>
<dbReference type="KEGG" id="thal:A1OE_14"/>
<proteinExistence type="predicted"/>
<organism evidence="1 2">
    <name type="scientific">Candidatus Endolissoclinum faulkneri L2</name>
    <dbReference type="NCBI Taxonomy" id="1193729"/>
    <lineage>
        <taxon>Bacteria</taxon>
        <taxon>Pseudomonadati</taxon>
        <taxon>Pseudomonadota</taxon>
        <taxon>Alphaproteobacteria</taxon>
        <taxon>Rhodospirillales</taxon>
        <taxon>Rhodospirillaceae</taxon>
        <taxon>Candidatus Endolissoclinum</taxon>
    </lineage>
</organism>
<dbReference type="EMBL" id="CP003539">
    <property type="protein sequence ID" value="AFX98229.1"/>
    <property type="molecule type" value="Genomic_DNA"/>
</dbReference>